<keyword evidence="3" id="KW-1185">Reference proteome</keyword>
<protein>
    <submittedName>
        <fullName evidence="1">Uncharacterized protein</fullName>
    </submittedName>
</protein>
<accession>A0A1S1NPD4</accession>
<dbReference type="AlphaFoldDB" id="A0A1S1NPD4"/>
<reference evidence="2" key="3">
    <citation type="submission" date="2018-01" db="EMBL/GenBank/DDBJ databases">
        <authorList>
            <person name="Gaut B.S."/>
            <person name="Morton B.R."/>
            <person name="Clegg M.T."/>
            <person name="Duvall M.R."/>
        </authorList>
    </citation>
    <scope>NUCLEOTIDE SEQUENCE</scope>
    <source>
        <strain evidence="2">ATCC BAA-2683</strain>
    </source>
</reference>
<dbReference type="EMBL" id="PPEA01000074">
    <property type="protein sequence ID" value="PQM49316.1"/>
    <property type="molecule type" value="Genomic_DNA"/>
</dbReference>
<evidence type="ECO:0000313" key="3">
    <source>
        <dbReference type="Proteomes" id="UP000179734"/>
    </source>
</evidence>
<reference evidence="2 4" key="2">
    <citation type="journal article" date="2017" name="Int. J. Syst. Evol. Microbiol.">
        <title>Mycobacterium talmoniae sp. nov., a slowly growing mycobacterium isolated from human respiratory samples.</title>
        <authorList>
            <person name="Davidson R.M."/>
            <person name="DeGroote M.A."/>
            <person name="Marola J.L."/>
            <person name="Buss S."/>
            <person name="Jones V."/>
            <person name="McNeil M.R."/>
            <person name="Freifeld A.G."/>
            <person name="Elaine Epperson L."/>
            <person name="Hasan N.A."/>
            <person name="Jackson M."/>
            <person name="Iwen P.C."/>
            <person name="Salfinger M."/>
            <person name="Strong M."/>
        </authorList>
    </citation>
    <scope>NUCLEOTIDE SEQUENCE [LARGE SCALE GENOMIC DNA]</scope>
    <source>
        <strain evidence="2 4">ATCC BAA-2683</strain>
    </source>
</reference>
<evidence type="ECO:0000313" key="4">
    <source>
        <dbReference type="Proteomes" id="UP000238296"/>
    </source>
</evidence>
<dbReference type="Proteomes" id="UP000179734">
    <property type="component" value="Unassembled WGS sequence"/>
</dbReference>
<dbReference type="RefSeq" id="WP_071021317.1">
    <property type="nucleotide sequence ID" value="NZ_MLQM01000008.1"/>
</dbReference>
<sequence length="87" mass="9391">MTAEGDYSAVANAQLDALESGPDVDLYNAVLDACELIFRLPGQAHALSSAVTTKDGIRMRLPVPGHPPYKVFWSTEGPRIEAVFPHP</sequence>
<reference evidence="1 3" key="1">
    <citation type="submission" date="2016-10" db="EMBL/GenBank/DDBJ databases">
        <title>Genome sequence of Mycobacterium talmonii.</title>
        <authorList>
            <person name="Greninger A.L."/>
            <person name="Elliott B."/>
            <person name="Vasireddy S."/>
            <person name="Vasireddy R."/>
        </authorList>
    </citation>
    <scope>NUCLEOTIDE SEQUENCE [LARGE SCALE GENOMIC DNA]</scope>
    <source>
        <strain evidence="1">MO-5499</strain>
        <strain evidence="3">NE-TNMC-100812</strain>
    </source>
</reference>
<evidence type="ECO:0000313" key="2">
    <source>
        <dbReference type="EMBL" id="PQM49316.1"/>
    </source>
</evidence>
<comment type="caution">
    <text evidence="1">The sequence shown here is derived from an EMBL/GenBank/DDBJ whole genome shotgun (WGS) entry which is preliminary data.</text>
</comment>
<dbReference type="EMBL" id="MLQM01000008">
    <property type="protein sequence ID" value="OHV06116.1"/>
    <property type="molecule type" value="Genomic_DNA"/>
</dbReference>
<dbReference type="Proteomes" id="UP000238296">
    <property type="component" value="Unassembled WGS sequence"/>
</dbReference>
<evidence type="ECO:0000313" key="1">
    <source>
        <dbReference type="EMBL" id="OHV06116.1"/>
    </source>
</evidence>
<name>A0A1S1NPD4_9MYCO</name>
<proteinExistence type="predicted"/>
<organism evidence="1 3">
    <name type="scientific">Mycobacterium talmoniae</name>
    <dbReference type="NCBI Taxonomy" id="1858794"/>
    <lineage>
        <taxon>Bacteria</taxon>
        <taxon>Bacillati</taxon>
        <taxon>Actinomycetota</taxon>
        <taxon>Actinomycetes</taxon>
        <taxon>Mycobacteriales</taxon>
        <taxon>Mycobacteriaceae</taxon>
        <taxon>Mycobacterium</taxon>
    </lineage>
</organism>
<gene>
    <name evidence="1" type="ORF">BKN37_03190</name>
    <name evidence="2" type="ORF">C1Y40_00462</name>
</gene>